<protein>
    <recommendedName>
        <fullName evidence="4">DUF3718 domain-containing protein</fullName>
    </recommendedName>
</protein>
<feature type="signal peptide" evidence="1">
    <location>
        <begin position="1"/>
        <end position="21"/>
    </location>
</feature>
<gene>
    <name evidence="2" type="ORF">C6Y40_11830</name>
</gene>
<reference evidence="3" key="1">
    <citation type="journal article" date="2020" name="Int. J. Syst. Evol. Microbiol.">
        <title>Alteromonas alba sp. nov., a marine bacterium isolated from the seawater of the West Pacific Ocean.</title>
        <authorList>
            <person name="Sun C."/>
            <person name="Wu Y.-H."/>
            <person name="Xamxidin M."/>
            <person name="Cheng H."/>
            <person name="Xu X.-W."/>
        </authorList>
    </citation>
    <scope>NUCLEOTIDE SEQUENCE [LARGE SCALE GENOMIC DNA]</scope>
    <source>
        <strain evidence="3">190</strain>
    </source>
</reference>
<sequence length="129" mass="14233">MNYFKLAGVIAALSVSSQIKAQDIQFVAADNSQETKLCVSAVNNELDTMKGQLFRMGMGDAVRRNVNRITCNDMSVAKFAHKYRAQDTFVYLNNRSAYGNKAKPSVTINDLAQTNSSDEPIIVYVSSAR</sequence>
<dbReference type="RefSeq" id="WP_105934773.1">
    <property type="nucleotide sequence ID" value="NZ_PVNP01000119.1"/>
</dbReference>
<feature type="chain" id="PRO_5015461965" description="DUF3718 domain-containing protein" evidence="1">
    <location>
        <begin position="22"/>
        <end position="129"/>
    </location>
</feature>
<evidence type="ECO:0008006" key="4">
    <source>
        <dbReference type="Google" id="ProtNLM"/>
    </source>
</evidence>
<accession>A0A2S9VA92</accession>
<evidence type="ECO:0000313" key="3">
    <source>
        <dbReference type="Proteomes" id="UP000238949"/>
    </source>
</evidence>
<comment type="caution">
    <text evidence="2">The sequence shown here is derived from an EMBL/GenBank/DDBJ whole genome shotgun (WGS) entry which is preliminary data.</text>
</comment>
<dbReference type="AlphaFoldDB" id="A0A2S9VA92"/>
<evidence type="ECO:0000313" key="2">
    <source>
        <dbReference type="EMBL" id="PRO73370.1"/>
    </source>
</evidence>
<dbReference type="Pfam" id="PF12514">
    <property type="entry name" value="DUF3718"/>
    <property type="match status" value="1"/>
</dbReference>
<dbReference type="InterPro" id="IPR022193">
    <property type="entry name" value="DUF3718"/>
</dbReference>
<name>A0A2S9VA92_9ALTE</name>
<proteinExistence type="predicted"/>
<dbReference type="EMBL" id="PVNP01000119">
    <property type="protein sequence ID" value="PRO73370.1"/>
    <property type="molecule type" value="Genomic_DNA"/>
</dbReference>
<keyword evidence="1" id="KW-0732">Signal</keyword>
<dbReference type="OrthoDB" id="6314972at2"/>
<organism evidence="2 3">
    <name type="scientific">Alteromonas alba</name>
    <dbReference type="NCBI Taxonomy" id="2079529"/>
    <lineage>
        <taxon>Bacteria</taxon>
        <taxon>Pseudomonadati</taxon>
        <taxon>Pseudomonadota</taxon>
        <taxon>Gammaproteobacteria</taxon>
        <taxon>Alteromonadales</taxon>
        <taxon>Alteromonadaceae</taxon>
        <taxon>Alteromonas/Salinimonas group</taxon>
        <taxon>Alteromonas</taxon>
    </lineage>
</organism>
<dbReference type="Proteomes" id="UP000238949">
    <property type="component" value="Unassembled WGS sequence"/>
</dbReference>
<evidence type="ECO:0000256" key="1">
    <source>
        <dbReference type="SAM" id="SignalP"/>
    </source>
</evidence>
<keyword evidence="3" id="KW-1185">Reference proteome</keyword>